<evidence type="ECO:0000256" key="4">
    <source>
        <dbReference type="ARBA" id="ARBA00022989"/>
    </source>
</evidence>
<evidence type="ECO:0000256" key="6">
    <source>
        <dbReference type="SAM" id="Phobius"/>
    </source>
</evidence>
<dbReference type="RefSeq" id="WP_344678920.1">
    <property type="nucleotide sequence ID" value="NZ_BAAAUX010000010.1"/>
</dbReference>
<evidence type="ECO:0000256" key="5">
    <source>
        <dbReference type="ARBA" id="ARBA00023136"/>
    </source>
</evidence>
<dbReference type="InterPro" id="IPR051449">
    <property type="entry name" value="ABC-2_transporter_component"/>
</dbReference>
<feature type="domain" description="ABC-2 type transporter transmembrane" evidence="7">
    <location>
        <begin position="25"/>
        <end position="363"/>
    </location>
</feature>
<dbReference type="InterPro" id="IPR013525">
    <property type="entry name" value="ABC2_TM"/>
</dbReference>
<dbReference type="EMBL" id="BAAAUX010000010">
    <property type="protein sequence ID" value="GAA2783532.1"/>
    <property type="molecule type" value="Genomic_DNA"/>
</dbReference>
<dbReference type="PANTHER" id="PTHR30294:SF29">
    <property type="entry name" value="MULTIDRUG ABC TRANSPORTER PERMEASE YBHS-RELATED"/>
    <property type="match status" value="1"/>
</dbReference>
<feature type="transmembrane region" description="Helical" evidence="6">
    <location>
        <begin position="168"/>
        <end position="190"/>
    </location>
</feature>
<dbReference type="PANTHER" id="PTHR30294">
    <property type="entry name" value="MEMBRANE COMPONENT OF ABC TRANSPORTER YHHJ-RELATED"/>
    <property type="match status" value="1"/>
</dbReference>
<keyword evidence="2" id="KW-1003">Cell membrane</keyword>
<sequence>MSAVWLVARREIATRVRTRSFVLGTLAIIVVLALYVAAMLFVGGSGTRVGFVGQATAVAPQLRTIAGERGQDVEPREIAGQAEGEALVRDGELDALVVGAPDSLRLIVEERADPELKGALDSVVQRQALDAHLAESGQDPATVHAAVDSAHVLVTGLAPADPQLGQRLALAMAAGILLYMFLIFTGQQVAQGVVEEKSSRVVELLLSTIRPAQLLTGKVLGIGLTGLLQFAIITGVGLAAAGAAGALSVPTGSLVGTLCWTVAWFVLGYFSYATVLAAAASLVSRQEDLQGVLTPVIMLLVVPFVLAVTVLPGDPDSSAAAVMSLVPGFSPVLMPMRTALGVAAAWEIAVALAVTLAAIGVLLRVGGRIYGNAVLRTGARVRLAEALKA</sequence>
<evidence type="ECO:0000259" key="7">
    <source>
        <dbReference type="Pfam" id="PF12698"/>
    </source>
</evidence>
<organism evidence="8 9">
    <name type="scientific">Saccharopolyspora taberi</name>
    <dbReference type="NCBI Taxonomy" id="60895"/>
    <lineage>
        <taxon>Bacteria</taxon>
        <taxon>Bacillati</taxon>
        <taxon>Actinomycetota</taxon>
        <taxon>Actinomycetes</taxon>
        <taxon>Pseudonocardiales</taxon>
        <taxon>Pseudonocardiaceae</taxon>
        <taxon>Saccharopolyspora</taxon>
    </lineage>
</organism>
<comment type="caution">
    <text evidence="8">The sequence shown here is derived from an EMBL/GenBank/DDBJ whole genome shotgun (WGS) entry which is preliminary data.</text>
</comment>
<feature type="transmembrane region" description="Helical" evidence="6">
    <location>
        <begin position="292"/>
        <end position="311"/>
    </location>
</feature>
<feature type="transmembrane region" description="Helical" evidence="6">
    <location>
        <begin position="261"/>
        <end position="280"/>
    </location>
</feature>
<name>A0ABN3V8G2_9PSEU</name>
<feature type="transmembrane region" description="Helical" evidence="6">
    <location>
        <begin position="21"/>
        <end position="42"/>
    </location>
</feature>
<evidence type="ECO:0000313" key="9">
    <source>
        <dbReference type="Proteomes" id="UP001500979"/>
    </source>
</evidence>
<dbReference type="Proteomes" id="UP001500979">
    <property type="component" value="Unassembled WGS sequence"/>
</dbReference>
<feature type="transmembrane region" description="Helical" evidence="6">
    <location>
        <begin position="219"/>
        <end position="241"/>
    </location>
</feature>
<evidence type="ECO:0000313" key="8">
    <source>
        <dbReference type="EMBL" id="GAA2783532.1"/>
    </source>
</evidence>
<accession>A0ABN3V8G2</accession>
<keyword evidence="3 6" id="KW-0812">Transmembrane</keyword>
<protein>
    <submittedName>
        <fullName evidence="8">ABC transporter permease</fullName>
    </submittedName>
</protein>
<evidence type="ECO:0000256" key="2">
    <source>
        <dbReference type="ARBA" id="ARBA00022475"/>
    </source>
</evidence>
<comment type="subcellular location">
    <subcellularLocation>
        <location evidence="1">Cell membrane</location>
        <topology evidence="1">Multi-pass membrane protein</topology>
    </subcellularLocation>
</comment>
<evidence type="ECO:0000256" key="3">
    <source>
        <dbReference type="ARBA" id="ARBA00022692"/>
    </source>
</evidence>
<keyword evidence="9" id="KW-1185">Reference proteome</keyword>
<proteinExistence type="predicted"/>
<dbReference type="Pfam" id="PF12698">
    <property type="entry name" value="ABC2_membrane_3"/>
    <property type="match status" value="1"/>
</dbReference>
<evidence type="ECO:0000256" key="1">
    <source>
        <dbReference type="ARBA" id="ARBA00004651"/>
    </source>
</evidence>
<keyword evidence="4 6" id="KW-1133">Transmembrane helix</keyword>
<reference evidence="8 9" key="1">
    <citation type="journal article" date="2019" name="Int. J. Syst. Evol. Microbiol.">
        <title>The Global Catalogue of Microorganisms (GCM) 10K type strain sequencing project: providing services to taxonomists for standard genome sequencing and annotation.</title>
        <authorList>
            <consortium name="The Broad Institute Genomics Platform"/>
            <consortium name="The Broad Institute Genome Sequencing Center for Infectious Disease"/>
            <person name="Wu L."/>
            <person name="Ma J."/>
        </authorList>
    </citation>
    <scope>NUCLEOTIDE SEQUENCE [LARGE SCALE GENOMIC DNA]</scope>
    <source>
        <strain evidence="8 9">JCM 9383</strain>
    </source>
</reference>
<gene>
    <name evidence="8" type="ORF">GCM10010470_16870</name>
</gene>
<keyword evidence="5 6" id="KW-0472">Membrane</keyword>
<feature type="transmembrane region" description="Helical" evidence="6">
    <location>
        <begin position="339"/>
        <end position="363"/>
    </location>
</feature>